<dbReference type="GO" id="GO:0005829">
    <property type="term" value="C:cytosol"/>
    <property type="evidence" value="ECO:0007669"/>
    <property type="project" value="TreeGrafter"/>
</dbReference>
<dbReference type="InterPro" id="IPR036249">
    <property type="entry name" value="Thioredoxin-like_sf"/>
</dbReference>
<proteinExistence type="inferred from homology"/>
<dbReference type="PANTHER" id="PTHR45663">
    <property type="entry name" value="GEO12009P1"/>
    <property type="match status" value="1"/>
</dbReference>
<organism evidence="9 10">
    <name type="scientific">Phytomonospora endophytica</name>
    <dbReference type="NCBI Taxonomy" id="714109"/>
    <lineage>
        <taxon>Bacteria</taxon>
        <taxon>Bacillati</taxon>
        <taxon>Actinomycetota</taxon>
        <taxon>Actinomycetes</taxon>
        <taxon>Micromonosporales</taxon>
        <taxon>Micromonosporaceae</taxon>
        <taxon>Phytomonospora</taxon>
    </lineage>
</organism>
<dbReference type="Gene3D" id="3.40.30.10">
    <property type="entry name" value="Glutaredoxin"/>
    <property type="match status" value="1"/>
</dbReference>
<evidence type="ECO:0000313" key="10">
    <source>
        <dbReference type="Proteomes" id="UP000548476"/>
    </source>
</evidence>
<evidence type="ECO:0000313" key="9">
    <source>
        <dbReference type="EMBL" id="MBB6033166.1"/>
    </source>
</evidence>
<comment type="caution">
    <text evidence="9">The sequence shown here is derived from an EMBL/GenBank/DDBJ whole genome shotgun (WGS) entry which is preliminary data.</text>
</comment>
<dbReference type="RefSeq" id="WP_221330718.1">
    <property type="nucleotide sequence ID" value="NZ_BONT01000023.1"/>
</dbReference>
<dbReference type="GO" id="GO:0015035">
    <property type="term" value="F:protein-disulfide reductase activity"/>
    <property type="evidence" value="ECO:0007669"/>
    <property type="project" value="InterPro"/>
</dbReference>
<keyword evidence="5 7" id="KW-0676">Redox-active center</keyword>
<keyword evidence="3" id="KW-0249">Electron transport</keyword>
<dbReference type="PROSITE" id="PS00194">
    <property type="entry name" value="THIOREDOXIN_1"/>
    <property type="match status" value="1"/>
</dbReference>
<evidence type="ECO:0000256" key="2">
    <source>
        <dbReference type="ARBA" id="ARBA00022448"/>
    </source>
</evidence>
<evidence type="ECO:0000256" key="5">
    <source>
        <dbReference type="ARBA" id="ARBA00023284"/>
    </source>
</evidence>
<evidence type="ECO:0000256" key="4">
    <source>
        <dbReference type="ARBA" id="ARBA00023157"/>
    </source>
</evidence>
<dbReference type="AlphaFoldDB" id="A0A841FA86"/>
<evidence type="ECO:0000259" key="8">
    <source>
        <dbReference type="PROSITE" id="PS51352"/>
    </source>
</evidence>
<dbReference type="SUPFAM" id="SSF52833">
    <property type="entry name" value="Thioredoxin-like"/>
    <property type="match status" value="1"/>
</dbReference>
<keyword evidence="2" id="KW-0813">Transport</keyword>
<dbReference type="PANTHER" id="PTHR45663:SF11">
    <property type="entry name" value="GEO12009P1"/>
    <property type="match status" value="1"/>
</dbReference>
<keyword evidence="4 7" id="KW-1015">Disulfide bond</keyword>
<dbReference type="Pfam" id="PF00085">
    <property type="entry name" value="Thioredoxin"/>
    <property type="match status" value="1"/>
</dbReference>
<gene>
    <name evidence="9" type="ORF">HNR73_001013</name>
</gene>
<dbReference type="InterPro" id="IPR005746">
    <property type="entry name" value="Thioredoxin"/>
</dbReference>
<accession>A0A841FA86</accession>
<evidence type="ECO:0000256" key="6">
    <source>
        <dbReference type="PIRNR" id="PIRNR000077"/>
    </source>
</evidence>
<dbReference type="EMBL" id="JACHGT010000002">
    <property type="protein sequence ID" value="MBB6033166.1"/>
    <property type="molecule type" value="Genomic_DNA"/>
</dbReference>
<dbReference type="InterPro" id="IPR017937">
    <property type="entry name" value="Thioredoxin_CS"/>
</dbReference>
<protein>
    <recommendedName>
        <fullName evidence="6">Thioredoxin</fullName>
    </recommendedName>
</protein>
<dbReference type="Proteomes" id="UP000548476">
    <property type="component" value="Unassembled WGS sequence"/>
</dbReference>
<keyword evidence="10" id="KW-1185">Reference proteome</keyword>
<dbReference type="PIRSF" id="PIRSF000077">
    <property type="entry name" value="Thioredoxin"/>
    <property type="match status" value="1"/>
</dbReference>
<feature type="domain" description="Thioredoxin" evidence="8">
    <location>
        <begin position="1"/>
        <end position="107"/>
    </location>
</feature>
<dbReference type="PROSITE" id="PS51352">
    <property type="entry name" value="THIOREDOXIN_2"/>
    <property type="match status" value="1"/>
</dbReference>
<sequence>MSLTMTTDAAFADDVLAESLPVLVEFTAEWCPPCHRLKPVLEQIAESEKSRMRVVALDVDTDPQTAMKYQVLGMPTLALFVGGEIVARFTGARPRAAIMRELEPHLGASAGVAR</sequence>
<comment type="similarity">
    <text evidence="1 6">Belongs to the thioredoxin family.</text>
</comment>
<reference evidence="9 10" key="1">
    <citation type="submission" date="2020-08" db="EMBL/GenBank/DDBJ databases">
        <title>Genomic Encyclopedia of Type Strains, Phase IV (KMG-IV): sequencing the most valuable type-strain genomes for metagenomic binning, comparative biology and taxonomic classification.</title>
        <authorList>
            <person name="Goeker M."/>
        </authorList>
    </citation>
    <scope>NUCLEOTIDE SEQUENCE [LARGE SCALE GENOMIC DNA]</scope>
    <source>
        <strain evidence="9 10">YIM 65646</strain>
    </source>
</reference>
<name>A0A841FA86_9ACTN</name>
<dbReference type="CDD" id="cd02947">
    <property type="entry name" value="TRX_family"/>
    <property type="match status" value="1"/>
</dbReference>
<dbReference type="InterPro" id="IPR013766">
    <property type="entry name" value="Thioredoxin_domain"/>
</dbReference>
<evidence type="ECO:0000256" key="1">
    <source>
        <dbReference type="ARBA" id="ARBA00008987"/>
    </source>
</evidence>
<evidence type="ECO:0000256" key="7">
    <source>
        <dbReference type="PIRSR" id="PIRSR000077-4"/>
    </source>
</evidence>
<feature type="disulfide bond" description="Redox-active" evidence="7">
    <location>
        <begin position="31"/>
        <end position="34"/>
    </location>
</feature>
<dbReference type="PRINTS" id="PR00421">
    <property type="entry name" value="THIOREDOXIN"/>
</dbReference>
<evidence type="ECO:0000256" key="3">
    <source>
        <dbReference type="ARBA" id="ARBA00022982"/>
    </source>
</evidence>
<dbReference type="GO" id="GO:0045454">
    <property type="term" value="P:cell redox homeostasis"/>
    <property type="evidence" value="ECO:0007669"/>
    <property type="project" value="TreeGrafter"/>
</dbReference>